<dbReference type="Proteomes" id="UP001070352">
    <property type="component" value="Unassembled WGS sequence"/>
</dbReference>
<dbReference type="AlphaFoldDB" id="A0A9Q4DU51"/>
<sequence length="25" mass="2682">LLNGLIDVEDGKDIEDQIAVILASQ</sequence>
<proteinExistence type="predicted"/>
<organism evidence="1 2">
    <name type="scientific">Bacillus spizizenii</name>
    <name type="common">Bacillus subtilis subsp. spizizenii</name>
    <dbReference type="NCBI Taxonomy" id="96241"/>
    <lineage>
        <taxon>Bacteria</taxon>
        <taxon>Bacillati</taxon>
        <taxon>Bacillota</taxon>
        <taxon>Bacilli</taxon>
        <taxon>Bacillales</taxon>
        <taxon>Bacillaceae</taxon>
        <taxon>Bacillus</taxon>
    </lineage>
</organism>
<feature type="non-terminal residue" evidence="1">
    <location>
        <position position="1"/>
    </location>
</feature>
<reference evidence="1" key="1">
    <citation type="submission" date="2022-02" db="EMBL/GenBank/DDBJ databases">
        <title>Crop Bioprotection Bacillus Genome Sequencing.</title>
        <authorList>
            <person name="Dunlap C."/>
        </authorList>
    </citation>
    <scope>NUCLEOTIDE SEQUENCE</scope>
    <source>
        <strain evidence="1">M18B4</strain>
    </source>
</reference>
<accession>A0A9Q4DU51</accession>
<gene>
    <name evidence="1" type="ORF">MOC45_18385</name>
</gene>
<dbReference type="EMBL" id="JALANJ010000035">
    <property type="protein sequence ID" value="MCY8122526.1"/>
    <property type="molecule type" value="Genomic_DNA"/>
</dbReference>
<name>A0A9Q4DU51_BACSC</name>
<comment type="caution">
    <text evidence="1">The sequence shown here is derived from an EMBL/GenBank/DDBJ whole genome shotgun (WGS) entry which is preliminary data.</text>
</comment>
<evidence type="ECO:0000313" key="1">
    <source>
        <dbReference type="EMBL" id="MCY8122526.1"/>
    </source>
</evidence>
<evidence type="ECO:0000313" key="2">
    <source>
        <dbReference type="Proteomes" id="UP001070352"/>
    </source>
</evidence>
<protein>
    <submittedName>
        <fullName evidence="1">Uncharacterized protein</fullName>
    </submittedName>
</protein>